<evidence type="ECO:0000313" key="1">
    <source>
        <dbReference type="EMBL" id="CAD8099293.1"/>
    </source>
</evidence>
<gene>
    <name evidence="1" type="ORF">PPRIM_AZ9-3.1.T1090074</name>
</gene>
<dbReference type="AlphaFoldDB" id="A0A8S1P993"/>
<dbReference type="Proteomes" id="UP000688137">
    <property type="component" value="Unassembled WGS sequence"/>
</dbReference>
<sequence>MNYTVYSPNKKLVYQNKNGQQQLLSSDQKYDYKVQGLLKMIDSQFENMLHYQSSIENKPNLRTEPNQYQDDNYPTKTVRHFKSQDKNSKTVLANLLNLVDSKVQKSSKLNHSISNTINDNWLTKNKKLIKTDQSVDLKNDSLQDRIKTQISNYSIQDASVQTQSNKQKKLGFFTYEISYISPKCKNCGFEKQLIDDKSIQNQRAESNYVNAFKEYSKKDSIEKCLFSKQQNKNQHFLFDQKIENQLLGINSITLDQKNYSSNNLKDLSLLQSIKKKNKNLKNFTQLAQDVQIFSPAKQEHFINTNIKQQKKIMAQPYKFISQKMKNSILIY</sequence>
<comment type="caution">
    <text evidence="1">The sequence shown here is derived from an EMBL/GenBank/DDBJ whole genome shotgun (WGS) entry which is preliminary data.</text>
</comment>
<organism evidence="1 2">
    <name type="scientific">Paramecium primaurelia</name>
    <dbReference type="NCBI Taxonomy" id="5886"/>
    <lineage>
        <taxon>Eukaryota</taxon>
        <taxon>Sar</taxon>
        <taxon>Alveolata</taxon>
        <taxon>Ciliophora</taxon>
        <taxon>Intramacronucleata</taxon>
        <taxon>Oligohymenophorea</taxon>
        <taxon>Peniculida</taxon>
        <taxon>Parameciidae</taxon>
        <taxon>Paramecium</taxon>
    </lineage>
</organism>
<proteinExistence type="predicted"/>
<dbReference type="EMBL" id="CAJJDM010000112">
    <property type="protein sequence ID" value="CAD8099293.1"/>
    <property type="molecule type" value="Genomic_DNA"/>
</dbReference>
<reference evidence="1" key="1">
    <citation type="submission" date="2021-01" db="EMBL/GenBank/DDBJ databases">
        <authorList>
            <consortium name="Genoscope - CEA"/>
            <person name="William W."/>
        </authorList>
    </citation>
    <scope>NUCLEOTIDE SEQUENCE</scope>
</reference>
<name>A0A8S1P993_PARPR</name>
<accession>A0A8S1P993</accession>
<evidence type="ECO:0000313" key="2">
    <source>
        <dbReference type="Proteomes" id="UP000688137"/>
    </source>
</evidence>
<protein>
    <submittedName>
        <fullName evidence="1">Uncharacterized protein</fullName>
    </submittedName>
</protein>
<keyword evidence="2" id="KW-1185">Reference proteome</keyword>